<feature type="transmembrane region" description="Helical" evidence="1">
    <location>
        <begin position="16"/>
        <end position="34"/>
    </location>
</feature>
<keyword evidence="1" id="KW-1133">Transmembrane helix</keyword>
<organism evidence="2 3">
    <name type="scientific">Corynebacterium frankenforstense DSM 45800</name>
    <dbReference type="NCBI Taxonomy" id="1437875"/>
    <lineage>
        <taxon>Bacteria</taxon>
        <taxon>Bacillati</taxon>
        <taxon>Actinomycetota</taxon>
        <taxon>Actinomycetes</taxon>
        <taxon>Mycobacteriales</taxon>
        <taxon>Corynebacteriaceae</taxon>
        <taxon>Corynebacterium</taxon>
    </lineage>
</organism>
<dbReference type="EMBL" id="CP009247">
    <property type="protein sequence ID" value="APT88047.1"/>
    <property type="molecule type" value="Genomic_DNA"/>
</dbReference>
<evidence type="ECO:0000313" key="2">
    <source>
        <dbReference type="EMBL" id="APT88047.1"/>
    </source>
</evidence>
<evidence type="ECO:0000256" key="1">
    <source>
        <dbReference type="SAM" id="Phobius"/>
    </source>
</evidence>
<feature type="transmembrane region" description="Helical" evidence="1">
    <location>
        <begin position="68"/>
        <end position="93"/>
    </location>
</feature>
<feature type="transmembrane region" description="Helical" evidence="1">
    <location>
        <begin position="40"/>
        <end position="61"/>
    </location>
</feature>
<accession>A0A1L7CQF1</accession>
<dbReference type="KEGG" id="cfk:CFRA_00645"/>
<reference evidence="2 3" key="1">
    <citation type="submission" date="2014-08" db="EMBL/GenBank/DDBJ databases">
        <title>Complete genome sequence of Corynebacterium frankenforstense ST18(T) (=DSM 45800(T)), isolated from raw cow milk.</title>
        <authorList>
            <person name="Ruckert C."/>
            <person name="Albersmeier A."/>
            <person name="Winkler A."/>
            <person name="Lipski A."/>
            <person name="Kalinowski J."/>
        </authorList>
    </citation>
    <scope>NUCLEOTIDE SEQUENCE [LARGE SCALE GENOMIC DNA]</scope>
    <source>
        <strain evidence="2 3">ST18</strain>
    </source>
</reference>
<dbReference type="Proteomes" id="UP000185434">
    <property type="component" value="Chromosome"/>
</dbReference>
<proteinExistence type="predicted"/>
<name>A0A1L7CQF1_9CORY</name>
<dbReference type="RefSeq" id="WP_075663019.1">
    <property type="nucleotide sequence ID" value="NZ_CP009247.1"/>
</dbReference>
<evidence type="ECO:0000313" key="3">
    <source>
        <dbReference type="Proteomes" id="UP000185434"/>
    </source>
</evidence>
<keyword evidence="1" id="KW-0472">Membrane</keyword>
<sequence>MAPLLPEPKSRSHTRLAWALIGIVFAASVLTWFFRDGNSWLTVVMWIAGAAVGVFGLLTAVRERRLGLGIAAVATIFADPIVFGVMFAGAMVVQGGFAP</sequence>
<dbReference type="AlphaFoldDB" id="A0A1L7CQF1"/>
<keyword evidence="3" id="KW-1185">Reference proteome</keyword>
<gene>
    <name evidence="2" type="ORF">CFRA_00645</name>
</gene>
<keyword evidence="1" id="KW-0812">Transmembrane</keyword>
<protein>
    <submittedName>
        <fullName evidence="2">Uncharacterized protein</fullName>
    </submittedName>
</protein>